<feature type="domain" description="POU-specific" evidence="3">
    <location>
        <begin position="119"/>
        <end position="144"/>
    </location>
</feature>
<dbReference type="InterPro" id="IPR000327">
    <property type="entry name" value="POU_dom"/>
</dbReference>
<reference evidence="4 5" key="1">
    <citation type="submission" date="2016-06" db="EMBL/GenBank/DDBJ databases">
        <title>The Draft Genome Sequence and Annotation of the Desert Woodrat Neotoma lepida.</title>
        <authorList>
            <person name="Campbell M."/>
            <person name="Oakeson K.F."/>
            <person name="Yandell M."/>
            <person name="Halpert J.R."/>
            <person name="Dearing D."/>
        </authorList>
    </citation>
    <scope>NUCLEOTIDE SEQUENCE [LARGE SCALE GENOMIC DNA]</scope>
    <source>
        <strain evidence="4">417</strain>
        <tissue evidence="4">Liver</tissue>
    </source>
</reference>
<evidence type="ECO:0000259" key="3">
    <source>
        <dbReference type="PROSITE" id="PS51179"/>
    </source>
</evidence>
<organism evidence="4 5">
    <name type="scientific">Neotoma lepida</name>
    <name type="common">Desert woodrat</name>
    <dbReference type="NCBI Taxonomy" id="56216"/>
    <lineage>
        <taxon>Eukaryota</taxon>
        <taxon>Metazoa</taxon>
        <taxon>Chordata</taxon>
        <taxon>Craniata</taxon>
        <taxon>Vertebrata</taxon>
        <taxon>Euteleostomi</taxon>
        <taxon>Mammalia</taxon>
        <taxon>Eutheria</taxon>
        <taxon>Euarchontoglires</taxon>
        <taxon>Glires</taxon>
        <taxon>Rodentia</taxon>
        <taxon>Myomorpha</taxon>
        <taxon>Muroidea</taxon>
        <taxon>Cricetidae</taxon>
        <taxon>Neotominae</taxon>
        <taxon>Neotoma</taxon>
    </lineage>
</organism>
<keyword evidence="1" id="KW-0175">Coiled coil</keyword>
<dbReference type="AlphaFoldDB" id="A0A1A6HCG8"/>
<proteinExistence type="predicted"/>
<feature type="region of interest" description="Disordered" evidence="2">
    <location>
        <begin position="1"/>
        <end position="41"/>
    </location>
</feature>
<feature type="non-terminal residue" evidence="4">
    <location>
        <position position="144"/>
    </location>
</feature>
<feature type="region of interest" description="Disordered" evidence="2">
    <location>
        <begin position="73"/>
        <end position="98"/>
    </location>
</feature>
<protein>
    <recommendedName>
        <fullName evidence="3">POU-specific domain-containing protein</fullName>
    </recommendedName>
</protein>
<dbReference type="Proteomes" id="UP000092124">
    <property type="component" value="Unassembled WGS sequence"/>
</dbReference>
<dbReference type="GO" id="GO:0003700">
    <property type="term" value="F:DNA-binding transcription factor activity"/>
    <property type="evidence" value="ECO:0007669"/>
    <property type="project" value="InterPro"/>
</dbReference>
<feature type="coiled-coil region" evidence="1">
    <location>
        <begin position="113"/>
        <end position="140"/>
    </location>
</feature>
<evidence type="ECO:0000256" key="1">
    <source>
        <dbReference type="SAM" id="Coils"/>
    </source>
</evidence>
<accession>A0A1A6HCG8</accession>
<dbReference type="PROSITE" id="PS51179">
    <property type="entry name" value="POU_3"/>
    <property type="match status" value="1"/>
</dbReference>
<feature type="non-terminal residue" evidence="4">
    <location>
        <position position="1"/>
    </location>
</feature>
<dbReference type="OrthoDB" id="9837388at2759"/>
<keyword evidence="5" id="KW-1185">Reference proteome</keyword>
<sequence>GGDGSGGLEPGWVDPRTWLSFQEPPGEPGTGPGVEPGSEELGVSPCLLPHEFCGGMVYCGPQVGIGLVPQVGPETLQPEGQAGAGLENNSKGPSPGPCTVCPRDMKLAKVEPKTEESQDMKALQKELEQFAKLLKEKRITLGYT</sequence>
<dbReference type="EMBL" id="LZPO01036180">
    <property type="protein sequence ID" value="OBS75610.1"/>
    <property type="molecule type" value="Genomic_DNA"/>
</dbReference>
<gene>
    <name evidence="4" type="ORF">A6R68_17937</name>
</gene>
<name>A0A1A6HCG8_NEOLE</name>
<dbReference type="STRING" id="56216.A0A1A6HCG8"/>
<evidence type="ECO:0000256" key="2">
    <source>
        <dbReference type="SAM" id="MobiDB-lite"/>
    </source>
</evidence>
<comment type="caution">
    <text evidence="4">The sequence shown here is derived from an EMBL/GenBank/DDBJ whole genome shotgun (WGS) entry which is preliminary data.</text>
</comment>
<evidence type="ECO:0000313" key="4">
    <source>
        <dbReference type="EMBL" id="OBS75610.1"/>
    </source>
</evidence>
<evidence type="ECO:0000313" key="5">
    <source>
        <dbReference type="Proteomes" id="UP000092124"/>
    </source>
</evidence>